<dbReference type="PANTHER" id="PTHR21032">
    <property type="entry name" value="G PATCH DOMAIN-CONTAINING PROTEIN 11"/>
    <property type="match status" value="1"/>
</dbReference>
<dbReference type="InterPro" id="IPR025239">
    <property type="entry name" value="DUF4187"/>
</dbReference>
<dbReference type="EMBL" id="CAKXYY010000025">
    <property type="protein sequence ID" value="CAH2355377.1"/>
    <property type="molecule type" value="Genomic_DNA"/>
</dbReference>
<evidence type="ECO:0000313" key="3">
    <source>
        <dbReference type="EMBL" id="CAH2355377.1"/>
    </source>
</evidence>
<feature type="domain" description="G-patch" evidence="2">
    <location>
        <begin position="146"/>
        <end position="196"/>
    </location>
</feature>
<dbReference type="GO" id="GO:0003676">
    <property type="term" value="F:nucleic acid binding"/>
    <property type="evidence" value="ECO:0007669"/>
    <property type="project" value="InterPro"/>
</dbReference>
<dbReference type="PROSITE" id="PS50174">
    <property type="entry name" value="G_PATCH"/>
    <property type="match status" value="1"/>
</dbReference>
<sequence>MSNSTRLTQDSQPYLEGNKSRISISAHSDTGGFSRWSEKFQKFIFVFRSELFLPHTSMPKRPNVFGSDSDLSESDGDASRLRRPKKLVLPKSEESATEVVAVDRALNEREPSVAQDDAKGTDFMLYPLEKDIFSSSIDTPLFQSNSNSIGLSMMEKMGFKLGDSLGKSGASSASTLLEPIKVIPNSGRAGIGALSEADRSSAQEVAATSEDKFMGHLKEQQLEKHNQKVCQKLMKLCVELNEDEDKPVMEINPLWRSYCFFCGCFYNDANDMRVNCPGVEESFHKLS</sequence>
<gene>
    <name evidence="3" type="ORF">CLIB1423_25S00914</name>
</gene>
<dbReference type="Pfam" id="PF01585">
    <property type="entry name" value="G-patch"/>
    <property type="match status" value="1"/>
</dbReference>
<dbReference type="OrthoDB" id="786951at2759"/>
<dbReference type="GO" id="GO:0000776">
    <property type="term" value="C:kinetochore"/>
    <property type="evidence" value="ECO:0007669"/>
    <property type="project" value="TreeGrafter"/>
</dbReference>
<protein>
    <recommendedName>
        <fullName evidence="2">G-patch domain-containing protein</fullName>
    </recommendedName>
</protein>
<name>A0A9P0QUU7_9ASCO</name>
<dbReference type="PANTHER" id="PTHR21032:SF0">
    <property type="entry name" value="G PATCH DOMAIN-CONTAINING PROTEIN 11"/>
    <property type="match status" value="1"/>
</dbReference>
<reference evidence="3" key="1">
    <citation type="submission" date="2022-03" db="EMBL/GenBank/DDBJ databases">
        <authorList>
            <person name="Legras J.-L."/>
            <person name="Devillers H."/>
            <person name="Grondin C."/>
        </authorList>
    </citation>
    <scope>NUCLEOTIDE SEQUENCE</scope>
    <source>
        <strain evidence="3">CLIB 1423</strain>
    </source>
</reference>
<keyword evidence="4" id="KW-1185">Reference proteome</keyword>
<evidence type="ECO:0000313" key="4">
    <source>
        <dbReference type="Proteomes" id="UP000837801"/>
    </source>
</evidence>
<organism evidence="3 4">
    <name type="scientific">[Candida] railenensis</name>
    <dbReference type="NCBI Taxonomy" id="45579"/>
    <lineage>
        <taxon>Eukaryota</taxon>
        <taxon>Fungi</taxon>
        <taxon>Dikarya</taxon>
        <taxon>Ascomycota</taxon>
        <taxon>Saccharomycotina</taxon>
        <taxon>Pichiomycetes</taxon>
        <taxon>Debaryomycetaceae</taxon>
        <taxon>Kurtzmaniella</taxon>
    </lineage>
</organism>
<evidence type="ECO:0000256" key="1">
    <source>
        <dbReference type="SAM" id="MobiDB-lite"/>
    </source>
</evidence>
<feature type="region of interest" description="Disordered" evidence="1">
    <location>
        <begin position="58"/>
        <end position="84"/>
    </location>
</feature>
<accession>A0A9P0QUU7</accession>
<dbReference type="Pfam" id="PF13821">
    <property type="entry name" value="DUF4187"/>
    <property type="match status" value="1"/>
</dbReference>
<dbReference type="Proteomes" id="UP000837801">
    <property type="component" value="Unassembled WGS sequence"/>
</dbReference>
<comment type="caution">
    <text evidence="3">The sequence shown here is derived from an EMBL/GenBank/DDBJ whole genome shotgun (WGS) entry which is preliminary data.</text>
</comment>
<dbReference type="AlphaFoldDB" id="A0A9P0QUU7"/>
<dbReference type="SMART" id="SM01173">
    <property type="entry name" value="DUF4187"/>
    <property type="match status" value="1"/>
</dbReference>
<dbReference type="SMART" id="SM00443">
    <property type="entry name" value="G_patch"/>
    <property type="match status" value="1"/>
</dbReference>
<evidence type="ECO:0000259" key="2">
    <source>
        <dbReference type="PROSITE" id="PS50174"/>
    </source>
</evidence>
<proteinExistence type="predicted"/>
<dbReference type="InterPro" id="IPR000467">
    <property type="entry name" value="G_patch_dom"/>
</dbReference>
<dbReference type="InterPro" id="IPR039249">
    <property type="entry name" value="GPATCH11"/>
</dbReference>